<dbReference type="EMBL" id="CAJHIA010000032">
    <property type="protein sequence ID" value="CAD6448621.1"/>
    <property type="molecule type" value="Genomic_DNA"/>
</dbReference>
<feature type="region of interest" description="Disordered" evidence="1">
    <location>
        <begin position="1"/>
        <end position="217"/>
    </location>
</feature>
<feature type="compositionally biased region" description="Basic and acidic residues" evidence="1">
    <location>
        <begin position="44"/>
        <end position="78"/>
    </location>
</feature>
<organism evidence="2 3">
    <name type="scientific">Sclerotinia trifoliorum</name>
    <dbReference type="NCBI Taxonomy" id="28548"/>
    <lineage>
        <taxon>Eukaryota</taxon>
        <taxon>Fungi</taxon>
        <taxon>Dikarya</taxon>
        <taxon>Ascomycota</taxon>
        <taxon>Pezizomycotina</taxon>
        <taxon>Leotiomycetes</taxon>
        <taxon>Helotiales</taxon>
        <taxon>Sclerotiniaceae</taxon>
        <taxon>Sclerotinia</taxon>
    </lineage>
</organism>
<comment type="caution">
    <text evidence="2">The sequence shown here is derived from an EMBL/GenBank/DDBJ whole genome shotgun (WGS) entry which is preliminary data.</text>
</comment>
<name>A0A8H2ZWB8_9HELO</name>
<evidence type="ECO:0000313" key="3">
    <source>
        <dbReference type="Proteomes" id="UP000624404"/>
    </source>
</evidence>
<evidence type="ECO:0000313" key="2">
    <source>
        <dbReference type="EMBL" id="CAD6448621.1"/>
    </source>
</evidence>
<feature type="compositionally biased region" description="Polar residues" evidence="1">
    <location>
        <begin position="79"/>
        <end position="106"/>
    </location>
</feature>
<reference evidence="2" key="1">
    <citation type="submission" date="2020-10" db="EMBL/GenBank/DDBJ databases">
        <authorList>
            <person name="Kusch S."/>
        </authorList>
    </citation>
    <scope>NUCLEOTIDE SEQUENCE</scope>
    <source>
        <strain evidence="2">SwB9</strain>
    </source>
</reference>
<feature type="compositionally biased region" description="Polar residues" evidence="1">
    <location>
        <begin position="336"/>
        <end position="345"/>
    </location>
</feature>
<feature type="compositionally biased region" description="Basic and acidic residues" evidence="1">
    <location>
        <begin position="1"/>
        <end position="11"/>
    </location>
</feature>
<feature type="compositionally biased region" description="Low complexity" evidence="1">
    <location>
        <begin position="12"/>
        <end position="39"/>
    </location>
</feature>
<feature type="compositionally biased region" description="Polar residues" evidence="1">
    <location>
        <begin position="141"/>
        <end position="152"/>
    </location>
</feature>
<feature type="compositionally biased region" description="Polar residues" evidence="1">
    <location>
        <begin position="362"/>
        <end position="371"/>
    </location>
</feature>
<proteinExistence type="predicted"/>
<feature type="compositionally biased region" description="Low complexity" evidence="1">
    <location>
        <begin position="121"/>
        <end position="130"/>
    </location>
</feature>
<dbReference type="AlphaFoldDB" id="A0A8H2ZWB8"/>
<feature type="region of interest" description="Disordered" evidence="1">
    <location>
        <begin position="292"/>
        <end position="426"/>
    </location>
</feature>
<protein>
    <submittedName>
        <fullName evidence="2">Dfe3d04f-efcc-44b5-bbc8-a6f724254d85-CDS</fullName>
    </submittedName>
</protein>
<keyword evidence="3" id="KW-1185">Reference proteome</keyword>
<dbReference type="Proteomes" id="UP000624404">
    <property type="component" value="Unassembled WGS sequence"/>
</dbReference>
<gene>
    <name evidence="2" type="ORF">SCLTRI_LOCUS8413</name>
</gene>
<feature type="compositionally biased region" description="Low complexity" evidence="1">
    <location>
        <begin position="389"/>
        <end position="412"/>
    </location>
</feature>
<accession>A0A8H2ZWB8</accession>
<evidence type="ECO:0000256" key="1">
    <source>
        <dbReference type="SAM" id="MobiDB-lite"/>
    </source>
</evidence>
<dbReference type="OrthoDB" id="3558726at2759"/>
<feature type="compositionally biased region" description="Polar residues" evidence="1">
    <location>
        <begin position="172"/>
        <end position="184"/>
    </location>
</feature>
<sequence>MPSERDNESRYSKSTTRTVRTTHTSASNATKASNASGASISSEQRSKEYSRQRDRDEGRERDRERKGDSSRDRERDRYPSSNPVLSKTSSRAPSEAPSITPSQSISVCAPPKHRSSDQKSRSGSSAASSATIKLSHRKSSSSEAPSIRSNLPTVPEDRTIIADPKNGYRRSVNPSEANQSTYSSRTHESNSSRKSQSIYNPAASRAPTELSNMSKAEISRYMPDARDFQGIKNRHRSMGSVADSVMNHMERKAGRDLGNTLLLDEDGTPIGVAEMKLGSKYDEGGLFELNRVDEGGKRLSDRRHRRGDSPGRSNYSDMRSDSGRRTVVPADYQFSERGSSVSENRSNSDRRTVVPADYQFSERGSSVSENRSNSDRRTLVPAGYEFSDRGSSVSGHSSRTRTSAAPSSSASSGRKYKTKEVRPDGY</sequence>